<evidence type="ECO:0008006" key="6">
    <source>
        <dbReference type="Google" id="ProtNLM"/>
    </source>
</evidence>
<dbReference type="OrthoDB" id="423313at2759"/>
<comment type="caution">
    <text evidence="4">The sequence shown here is derived from an EMBL/GenBank/DDBJ whole genome shotgun (WGS) entry which is preliminary data.</text>
</comment>
<evidence type="ECO:0000256" key="3">
    <source>
        <dbReference type="ARBA" id="ARBA00023277"/>
    </source>
</evidence>
<reference evidence="4 5" key="1">
    <citation type="journal article" date="2020" name="ISME J.">
        <title>Uncovering the hidden diversity of litter-decomposition mechanisms in mushroom-forming fungi.</title>
        <authorList>
            <person name="Floudas D."/>
            <person name="Bentzer J."/>
            <person name="Ahren D."/>
            <person name="Johansson T."/>
            <person name="Persson P."/>
            <person name="Tunlid A."/>
        </authorList>
    </citation>
    <scope>NUCLEOTIDE SEQUENCE [LARGE SCALE GENOMIC DNA]</scope>
    <source>
        <strain evidence="4 5">CBS 101986</strain>
    </source>
</reference>
<name>A0A8H5ETJ4_9AGAR</name>
<dbReference type="GO" id="GO:0016740">
    <property type="term" value="F:transferase activity"/>
    <property type="evidence" value="ECO:0007669"/>
    <property type="project" value="UniProtKB-KW"/>
</dbReference>
<dbReference type="GO" id="GO:0006004">
    <property type="term" value="P:fucose metabolic process"/>
    <property type="evidence" value="ECO:0007669"/>
    <property type="project" value="UniProtKB-KW"/>
</dbReference>
<keyword evidence="5" id="KW-1185">Reference proteome</keyword>
<evidence type="ECO:0000313" key="5">
    <source>
        <dbReference type="Proteomes" id="UP000567179"/>
    </source>
</evidence>
<dbReference type="Proteomes" id="UP000567179">
    <property type="component" value="Unassembled WGS sequence"/>
</dbReference>
<keyword evidence="1" id="KW-0808">Transferase</keyword>
<evidence type="ECO:0000313" key="4">
    <source>
        <dbReference type="EMBL" id="KAF5311950.1"/>
    </source>
</evidence>
<sequence length="461" mass="52681">MALRRRVVATCSVLGASAIVWILSSATWTASPSAYFDRISNYEPSVANASTSQAVEVEVEVDPFDSGYFVRGPPTPKFRDNLLPDVQYITSWISAGWTNDVMTYINLIYLAMLTNRVPIVPAFTPSHIGSATPPIPFGEVFDVPRLRKSMARPLLEWHEVKNSTSKEMEDLGCWNVWESQQYNEKSPRYITTSDRLALDISYTKTPSWIKLIPRHRHDRYASFSALATFGFPESRIENLVEPLPSKHRHRKLPPDEKLLCYDYLYYVCAQQPNEFEYDYSPAWLFVGQHMHWTKELQDLADLYVRRSFEIDHQPEFETPPFIAIHARRGDFLTAMCNGVPVDECAAPISAFVRRVDEVKEEILMSKGIDIKHVIMTSDEKDEKWWSDIAALGWYRIDSSDIVETKGKWYPLLIDAVIQSAGVGFVGTDRSTMTTIARRRVRSWSGGPGRAVRWGKKGIDDH</sequence>
<dbReference type="CDD" id="cd11296">
    <property type="entry name" value="O-FucT_like"/>
    <property type="match status" value="1"/>
</dbReference>
<dbReference type="AlphaFoldDB" id="A0A8H5ETJ4"/>
<dbReference type="InterPro" id="IPR019378">
    <property type="entry name" value="GDP-Fuc_O-FucTrfase"/>
</dbReference>
<protein>
    <recommendedName>
        <fullName evidence="6">GDP-fucose protein O-fucosyltransferase</fullName>
    </recommendedName>
</protein>
<gene>
    <name evidence="4" type="ORF">D9619_002804</name>
</gene>
<dbReference type="Gene3D" id="3.40.50.11350">
    <property type="match status" value="1"/>
</dbReference>
<dbReference type="EMBL" id="JAACJJ010000056">
    <property type="protein sequence ID" value="KAF5311950.1"/>
    <property type="molecule type" value="Genomic_DNA"/>
</dbReference>
<evidence type="ECO:0000256" key="2">
    <source>
        <dbReference type="ARBA" id="ARBA00023253"/>
    </source>
</evidence>
<keyword evidence="3" id="KW-0119">Carbohydrate metabolism</keyword>
<dbReference type="Pfam" id="PF10250">
    <property type="entry name" value="O-FucT"/>
    <property type="match status" value="1"/>
</dbReference>
<organism evidence="4 5">
    <name type="scientific">Psilocybe cf. subviscida</name>
    <dbReference type="NCBI Taxonomy" id="2480587"/>
    <lineage>
        <taxon>Eukaryota</taxon>
        <taxon>Fungi</taxon>
        <taxon>Dikarya</taxon>
        <taxon>Basidiomycota</taxon>
        <taxon>Agaricomycotina</taxon>
        <taxon>Agaricomycetes</taxon>
        <taxon>Agaricomycetidae</taxon>
        <taxon>Agaricales</taxon>
        <taxon>Agaricineae</taxon>
        <taxon>Strophariaceae</taxon>
        <taxon>Psilocybe</taxon>
    </lineage>
</organism>
<proteinExistence type="predicted"/>
<evidence type="ECO:0000256" key="1">
    <source>
        <dbReference type="ARBA" id="ARBA00022679"/>
    </source>
</evidence>
<accession>A0A8H5ETJ4</accession>
<keyword evidence="2" id="KW-0294">Fucose metabolism</keyword>